<protein>
    <submittedName>
        <fullName evidence="2">Uncharacterized protein</fullName>
    </submittedName>
</protein>
<evidence type="ECO:0000313" key="3">
    <source>
        <dbReference type="Proteomes" id="UP000054279"/>
    </source>
</evidence>
<dbReference type="EMBL" id="KN837154">
    <property type="protein sequence ID" value="KIJ39173.1"/>
    <property type="molecule type" value="Genomic_DNA"/>
</dbReference>
<proteinExistence type="predicted"/>
<dbReference type="Proteomes" id="UP000054279">
    <property type="component" value="Unassembled WGS sequence"/>
</dbReference>
<feature type="region of interest" description="Disordered" evidence="1">
    <location>
        <begin position="36"/>
        <end position="58"/>
    </location>
</feature>
<dbReference type="AlphaFoldDB" id="A0A0C9U824"/>
<keyword evidence="3" id="KW-1185">Reference proteome</keyword>
<name>A0A0C9U824_SPHS4</name>
<gene>
    <name evidence="2" type="ORF">M422DRAFT_258064</name>
</gene>
<dbReference type="HOGENOM" id="CLU_1190549_0_0_1"/>
<accession>A0A0C9U824</accession>
<sequence>MRFVTAGFVVVPTDPPEPGRVKNSCALVAEAGASVNSLLNPEPDPDPEPEPDAPPGPLFASVPFTRFRPIPICAGYPFLSLSRSFSRSRSFSFLPAAPPDADTEPVLLPPSAPTALFYPPPDPNPVFTTFLSCPSSLQPALALVPSPTQTPLPTNGNQNLPFSPIPLPLPAPSHSSSFLFTPACVGTPPLLALSASVASALGPLRLPLLLAHVPHQKNQAKRLTDPAASPLHT</sequence>
<evidence type="ECO:0000256" key="1">
    <source>
        <dbReference type="SAM" id="MobiDB-lite"/>
    </source>
</evidence>
<evidence type="ECO:0000313" key="2">
    <source>
        <dbReference type="EMBL" id="KIJ39173.1"/>
    </source>
</evidence>
<organism evidence="2 3">
    <name type="scientific">Sphaerobolus stellatus (strain SS14)</name>
    <dbReference type="NCBI Taxonomy" id="990650"/>
    <lineage>
        <taxon>Eukaryota</taxon>
        <taxon>Fungi</taxon>
        <taxon>Dikarya</taxon>
        <taxon>Basidiomycota</taxon>
        <taxon>Agaricomycotina</taxon>
        <taxon>Agaricomycetes</taxon>
        <taxon>Phallomycetidae</taxon>
        <taxon>Geastrales</taxon>
        <taxon>Sphaerobolaceae</taxon>
        <taxon>Sphaerobolus</taxon>
    </lineage>
</organism>
<reference evidence="2 3" key="1">
    <citation type="submission" date="2014-06" db="EMBL/GenBank/DDBJ databases">
        <title>Evolutionary Origins and Diversification of the Mycorrhizal Mutualists.</title>
        <authorList>
            <consortium name="DOE Joint Genome Institute"/>
            <consortium name="Mycorrhizal Genomics Consortium"/>
            <person name="Kohler A."/>
            <person name="Kuo A."/>
            <person name="Nagy L.G."/>
            <person name="Floudas D."/>
            <person name="Copeland A."/>
            <person name="Barry K.W."/>
            <person name="Cichocki N."/>
            <person name="Veneault-Fourrey C."/>
            <person name="LaButti K."/>
            <person name="Lindquist E.A."/>
            <person name="Lipzen A."/>
            <person name="Lundell T."/>
            <person name="Morin E."/>
            <person name="Murat C."/>
            <person name="Riley R."/>
            <person name="Ohm R."/>
            <person name="Sun H."/>
            <person name="Tunlid A."/>
            <person name="Henrissat B."/>
            <person name="Grigoriev I.V."/>
            <person name="Hibbett D.S."/>
            <person name="Martin F."/>
        </authorList>
    </citation>
    <scope>NUCLEOTIDE SEQUENCE [LARGE SCALE GENOMIC DNA]</scope>
    <source>
        <strain evidence="2 3">SS14</strain>
    </source>
</reference>